<protein>
    <submittedName>
        <fullName evidence="2">Primary cilia formation</fullName>
    </submittedName>
</protein>
<dbReference type="OrthoDB" id="8189408at2759"/>
<reference evidence="2" key="3">
    <citation type="submission" date="2025-08" db="UniProtKB">
        <authorList>
            <consortium name="Ensembl"/>
        </authorList>
    </citation>
    <scope>IDENTIFICATION</scope>
    <source>
        <strain evidence="2">JP 163 A</strain>
    </source>
</reference>
<evidence type="ECO:0000313" key="3">
    <source>
        <dbReference type="Proteomes" id="UP000002852"/>
    </source>
</evidence>
<proteinExistence type="predicted"/>
<dbReference type="GeneTree" id="ENSGT00390000001017"/>
<dbReference type="CTD" id="419930"/>
<name>M3ZGN1_XIPMA</name>
<feature type="region of interest" description="Disordered" evidence="1">
    <location>
        <begin position="79"/>
        <end position="101"/>
    </location>
</feature>
<dbReference type="Ensembl" id="ENSXMAT00000001376.2">
    <property type="protein sequence ID" value="ENSXMAP00000001373.1"/>
    <property type="gene ID" value="ENSXMAG00000001389.2"/>
</dbReference>
<reference evidence="3" key="2">
    <citation type="journal article" date="2013" name="Nat. Genet.">
        <title>The genome of the platyfish, Xiphophorus maculatus, provides insights into evolutionary adaptation and several complex traits.</title>
        <authorList>
            <person name="Schartl M."/>
            <person name="Walter R.B."/>
            <person name="Shen Y."/>
            <person name="Garcia T."/>
            <person name="Catchen J."/>
            <person name="Amores A."/>
            <person name="Braasch I."/>
            <person name="Chalopin D."/>
            <person name="Volff J.N."/>
            <person name="Lesch K.P."/>
            <person name="Bisazza A."/>
            <person name="Minx P."/>
            <person name="Hillier L."/>
            <person name="Wilson R.K."/>
            <person name="Fuerstenberg S."/>
            <person name="Boore J."/>
            <person name="Searle S."/>
            <person name="Postlethwait J.H."/>
            <person name="Warren W.C."/>
        </authorList>
    </citation>
    <scope>NUCLEOTIDE SEQUENCE [LARGE SCALE GENOMIC DNA]</scope>
    <source>
        <strain evidence="3">JP 163 A</strain>
    </source>
</reference>
<dbReference type="PANTHER" id="PTHR31508">
    <property type="entry name" value="PROTEIN PITCHFORK"/>
    <property type="match status" value="1"/>
</dbReference>
<reference evidence="3" key="1">
    <citation type="submission" date="2012-01" db="EMBL/GenBank/DDBJ databases">
        <authorList>
            <person name="Walter R."/>
            <person name="Schartl M."/>
            <person name="Warren W."/>
        </authorList>
    </citation>
    <scope>NUCLEOTIDE SEQUENCE [LARGE SCALE GENOMIC DNA]</scope>
    <source>
        <strain evidence="3">JP 163 A</strain>
    </source>
</reference>
<dbReference type="InParanoid" id="M3ZGN1"/>
<dbReference type="GO" id="GO:0031344">
    <property type="term" value="P:regulation of cell projection organization"/>
    <property type="evidence" value="ECO:0007669"/>
    <property type="project" value="TreeGrafter"/>
</dbReference>
<keyword evidence="3" id="KW-1185">Reference proteome</keyword>
<dbReference type="PANTHER" id="PTHR31508:SF2">
    <property type="entry name" value="PROTEIN PITCHFORK"/>
    <property type="match status" value="1"/>
</dbReference>
<dbReference type="GO" id="GO:0008092">
    <property type="term" value="F:cytoskeletal protein binding"/>
    <property type="evidence" value="ECO:0007669"/>
    <property type="project" value="TreeGrafter"/>
</dbReference>
<dbReference type="OMA" id="HRHVTWP"/>
<dbReference type="eggNOG" id="ENOG502RZWF">
    <property type="taxonomic scope" value="Eukaryota"/>
</dbReference>
<accession>M3ZGN1</accession>
<feature type="compositionally biased region" description="Polar residues" evidence="1">
    <location>
        <begin position="86"/>
        <end position="95"/>
    </location>
</feature>
<dbReference type="Proteomes" id="UP000002852">
    <property type="component" value="Unassembled WGS sequence"/>
</dbReference>
<organism evidence="2 3">
    <name type="scientific">Xiphophorus maculatus</name>
    <name type="common">Southern platyfish</name>
    <name type="synonym">Platypoecilus maculatus</name>
    <dbReference type="NCBI Taxonomy" id="8083"/>
    <lineage>
        <taxon>Eukaryota</taxon>
        <taxon>Metazoa</taxon>
        <taxon>Chordata</taxon>
        <taxon>Craniata</taxon>
        <taxon>Vertebrata</taxon>
        <taxon>Euteleostomi</taxon>
        <taxon>Actinopterygii</taxon>
        <taxon>Neopterygii</taxon>
        <taxon>Teleostei</taxon>
        <taxon>Neoteleostei</taxon>
        <taxon>Acanthomorphata</taxon>
        <taxon>Ovalentaria</taxon>
        <taxon>Atherinomorphae</taxon>
        <taxon>Cyprinodontiformes</taxon>
        <taxon>Poeciliidae</taxon>
        <taxon>Poeciliinae</taxon>
        <taxon>Xiphophorus</taxon>
    </lineage>
</organism>
<dbReference type="KEGG" id="xma:102231885"/>
<dbReference type="InterPro" id="IPR033602">
    <property type="entry name" value="CIMAP3"/>
</dbReference>
<evidence type="ECO:0000313" key="2">
    <source>
        <dbReference type="Ensembl" id="ENSXMAP00000001373.1"/>
    </source>
</evidence>
<reference evidence="2" key="4">
    <citation type="submission" date="2025-09" db="UniProtKB">
        <authorList>
            <consortium name="Ensembl"/>
        </authorList>
    </citation>
    <scope>IDENTIFICATION</scope>
    <source>
        <strain evidence="2">JP 163 A</strain>
    </source>
</reference>
<dbReference type="RefSeq" id="XP_005811165.1">
    <property type="nucleotide sequence ID" value="XM_005811108.3"/>
</dbReference>
<sequence length="189" mass="22037">MPKPGSRRVRFGSSQDRRIYPRYFPLDRLGNQLKREEARKPPHLGPGCYSNDEFGSIVYNLETRPESYKGYTLSARTDIRFPPSKLTPSPQQYQRDQSKSRVPFHGTAPFGSYEYKFKMPKNTSYNSPGPGMYEHITKKNRKVIWPMCFGKPDWSKLLQLNKKAVKVTIPTDYGFVRHRGKLAYLSLYF</sequence>
<dbReference type="InterPro" id="IPR010736">
    <property type="entry name" value="SHIPPO-rpt"/>
</dbReference>
<dbReference type="HOGENOM" id="CLU_098763_0_0_1"/>
<dbReference type="Pfam" id="PF07004">
    <property type="entry name" value="SHIPPO-rpt"/>
    <property type="match status" value="1"/>
</dbReference>
<dbReference type="GeneID" id="102231885"/>
<dbReference type="AlphaFoldDB" id="M3ZGN1"/>
<evidence type="ECO:0000256" key="1">
    <source>
        <dbReference type="SAM" id="MobiDB-lite"/>
    </source>
</evidence>